<dbReference type="AlphaFoldDB" id="A0A1I4UMP6"/>
<protein>
    <recommendedName>
        <fullName evidence="4">Aspartate carbamoyltransferase</fullName>
    </recommendedName>
</protein>
<name>A0A1I4UMP6_9PROT</name>
<gene>
    <name evidence="2" type="ORF">SAMN05421880_1492</name>
</gene>
<evidence type="ECO:0008006" key="4">
    <source>
        <dbReference type="Google" id="ProtNLM"/>
    </source>
</evidence>
<evidence type="ECO:0000256" key="1">
    <source>
        <dbReference type="SAM" id="SignalP"/>
    </source>
</evidence>
<dbReference type="RefSeq" id="WP_090672514.1">
    <property type="nucleotide sequence ID" value="NZ_FOUF01000049.1"/>
</dbReference>
<evidence type="ECO:0000313" key="2">
    <source>
        <dbReference type="EMBL" id="SFM90269.1"/>
    </source>
</evidence>
<reference evidence="2 3" key="1">
    <citation type="submission" date="2016-10" db="EMBL/GenBank/DDBJ databases">
        <authorList>
            <person name="de Groot N.N."/>
        </authorList>
    </citation>
    <scope>NUCLEOTIDE SEQUENCE [LARGE SCALE GENOMIC DNA]</scope>
    <source>
        <strain evidence="2 3">Nm146</strain>
    </source>
</reference>
<keyword evidence="3" id="KW-1185">Reference proteome</keyword>
<dbReference type="STRING" id="52442.SAMN05421880_1492"/>
<feature type="signal peptide" evidence="1">
    <location>
        <begin position="1"/>
        <end position="20"/>
    </location>
</feature>
<dbReference type="Proteomes" id="UP000199561">
    <property type="component" value="Unassembled WGS sequence"/>
</dbReference>
<proteinExistence type="predicted"/>
<keyword evidence="1" id="KW-0732">Signal</keyword>
<dbReference type="EMBL" id="FOUF01000049">
    <property type="protein sequence ID" value="SFM90269.1"/>
    <property type="molecule type" value="Genomic_DNA"/>
</dbReference>
<evidence type="ECO:0000313" key="3">
    <source>
        <dbReference type="Proteomes" id="UP000199561"/>
    </source>
</evidence>
<feature type="chain" id="PRO_5011527253" description="Aspartate carbamoyltransferase" evidence="1">
    <location>
        <begin position="21"/>
        <end position="167"/>
    </location>
</feature>
<organism evidence="2 3">
    <name type="scientific">Nitrosomonas nitrosa</name>
    <dbReference type="NCBI Taxonomy" id="52442"/>
    <lineage>
        <taxon>Bacteria</taxon>
        <taxon>Pseudomonadati</taxon>
        <taxon>Pseudomonadota</taxon>
        <taxon>Betaproteobacteria</taxon>
        <taxon>Nitrosomonadales</taxon>
        <taxon>Nitrosomonadaceae</taxon>
        <taxon>Nitrosomonas</taxon>
    </lineage>
</organism>
<accession>A0A1I4UMP6</accession>
<sequence length="167" mass="18758">MNERFTSLLITLLLITPLYAVEPANEQHLDDVAERGAHVMPFDLEKTMHFFTKTTRGGIQQVIVKDKLDTEQIRLIRAHLREISIAFANADFSRPAQIHGDDMPGLAELRSAQPGQIKIEYEALANGAQIIYTAKSPSLVQAIHRWFDAQLSDHARHAAPGQTHPHH</sequence>